<dbReference type="PANTHER" id="PTHR31717:SF40">
    <property type="entry name" value="ZINC FINGER PROTEIN CONSTANS-LIKE 10"/>
    <property type="match status" value="1"/>
</dbReference>
<comment type="subcellular location">
    <subcellularLocation>
        <location evidence="1 9">Nucleus</location>
    </subcellularLocation>
</comment>
<evidence type="ECO:0000256" key="7">
    <source>
        <dbReference type="ARBA" id="ARBA00023242"/>
    </source>
</evidence>
<evidence type="ECO:0000256" key="5">
    <source>
        <dbReference type="ARBA" id="ARBA00022771"/>
    </source>
</evidence>
<dbReference type="PROSITE" id="PS50119">
    <property type="entry name" value="ZF_BBOX"/>
    <property type="match status" value="1"/>
</dbReference>
<evidence type="ECO:0000256" key="2">
    <source>
        <dbReference type="ARBA" id="ARBA00010024"/>
    </source>
</evidence>
<feature type="region of interest" description="Disordered" evidence="10">
    <location>
        <begin position="643"/>
        <end position="689"/>
    </location>
</feature>
<name>A0A7J8VCH5_9ROSI</name>
<keyword evidence="4" id="KW-0677">Repeat</keyword>
<dbReference type="GO" id="GO:0006355">
    <property type="term" value="P:regulation of DNA-templated transcription"/>
    <property type="evidence" value="ECO:0007669"/>
    <property type="project" value="UniProtKB-ARBA"/>
</dbReference>
<keyword evidence="7 9" id="KW-0539">Nucleus</keyword>
<evidence type="ECO:0000256" key="1">
    <source>
        <dbReference type="ARBA" id="ARBA00004123"/>
    </source>
</evidence>
<evidence type="ECO:0000259" key="12">
    <source>
        <dbReference type="PROSITE" id="PS51017"/>
    </source>
</evidence>
<feature type="domain" description="B box-type" evidence="11">
    <location>
        <begin position="1"/>
        <end position="47"/>
    </location>
</feature>
<evidence type="ECO:0000259" key="11">
    <source>
        <dbReference type="PROSITE" id="PS50119"/>
    </source>
</evidence>
<keyword evidence="3" id="KW-0479">Metal-binding</keyword>
<evidence type="ECO:0000256" key="9">
    <source>
        <dbReference type="PROSITE-ProRule" id="PRU00357"/>
    </source>
</evidence>
<dbReference type="CDD" id="cd19821">
    <property type="entry name" value="Bbox1_BBX-like"/>
    <property type="match status" value="2"/>
</dbReference>
<evidence type="ECO:0000256" key="4">
    <source>
        <dbReference type="ARBA" id="ARBA00022737"/>
    </source>
</evidence>
<dbReference type="Proteomes" id="UP000593573">
    <property type="component" value="Unassembled WGS sequence"/>
</dbReference>
<dbReference type="SMART" id="SM00336">
    <property type="entry name" value="BBOX"/>
    <property type="match status" value="1"/>
</dbReference>
<accession>A0A7J8VCH5</accession>
<protein>
    <recommendedName>
        <fullName evidence="15">B box-type domain-containing protein</fullName>
    </recommendedName>
</protein>
<proteinExistence type="inferred from homology"/>
<feature type="domain" description="CCT" evidence="12">
    <location>
        <begin position="633"/>
        <end position="675"/>
    </location>
</feature>
<comment type="similarity">
    <text evidence="2">Belongs to the CONSTANS family.</text>
</comment>
<dbReference type="AlphaFoldDB" id="A0A7J8VCH5"/>
<reference evidence="13 14" key="1">
    <citation type="journal article" date="2019" name="Genome Biol. Evol.">
        <title>Insights into the evolution of the New World diploid cottons (Gossypium, subgenus Houzingenia) based on genome sequencing.</title>
        <authorList>
            <person name="Grover C.E."/>
            <person name="Arick M.A. 2nd"/>
            <person name="Thrash A."/>
            <person name="Conover J.L."/>
            <person name="Sanders W.S."/>
            <person name="Peterson D.G."/>
            <person name="Frelichowski J.E."/>
            <person name="Scheffler J.A."/>
            <person name="Scheffler B.E."/>
            <person name="Wendel J.F."/>
        </authorList>
    </citation>
    <scope>NUCLEOTIDE SEQUENCE [LARGE SCALE GENOMIC DNA]</scope>
    <source>
        <strain evidence="13">57</strain>
        <tissue evidence="13">Leaf</tissue>
    </source>
</reference>
<evidence type="ECO:0000313" key="14">
    <source>
        <dbReference type="Proteomes" id="UP000593573"/>
    </source>
</evidence>
<dbReference type="InterPro" id="IPR010402">
    <property type="entry name" value="CCT_domain"/>
</dbReference>
<keyword evidence="5 8" id="KW-0863">Zinc-finger</keyword>
<sequence>MEKSCEFCTTSRPVVYCKSDAAHLCLSCDAKVHSANALSNRHLRTLLCDLCRHRPSHVCCFNHRMFLCRGCDQSLHDVSSHHLHQRRAVSSYLGCPSAKDFAALWGFELNELDNNATQDQALSNSCISMNPKGVESGNLRQSSLGTGVSSSKSGMTSLAAGGHNSGSNCQRTKVISRVQQMKNTSLILQQIIDLKKIQLTEGDCHLPLNCSLEQADTSSIYNSSKNDDSNLVQDTDTNIHQSDNPLEELNTDMENLLSSSTSGIPFYGESIWQCKSPIRNSQLWSQNMQDLGVCEDTFCQDDFNMPDIDLSFRNFEDLFGVDQHPTRGPLASKVPSSSMEKEAFNNSNNVNAISMESHERLGSVWFNSSRTVEGEVEGLNHGQPLGRHNTTLGWQRWDGDSLGEVPCARQVRKGLTLVLGEDLELWPGIIVEEVREWEIRDLMVGGSNTLTGLVLVVLQRQKLLTSTGNFQSLLKGMSDPVQQNMRRWYDCWKLGSSVALDNINIDAHALVFLELLISHSSHLFLWFHKLLFLGMFSRGKVMLLHANHTKVLRTNGGEIPRVRYAKKGLTPGKGIITSACTSRPSYSAMPSVSRFGTAETSAPDCLDNGVSAIIHGEASCISPDLDSFHSEARENAMVRYKEKKKARLHERQINSASRKARTDVQKRVKGRIVKREDYDSDNPNVTKSC</sequence>
<organism evidence="13 14">
    <name type="scientific">Gossypium klotzschianum</name>
    <dbReference type="NCBI Taxonomy" id="34286"/>
    <lineage>
        <taxon>Eukaryota</taxon>
        <taxon>Viridiplantae</taxon>
        <taxon>Streptophyta</taxon>
        <taxon>Embryophyta</taxon>
        <taxon>Tracheophyta</taxon>
        <taxon>Spermatophyta</taxon>
        <taxon>Magnoliopsida</taxon>
        <taxon>eudicotyledons</taxon>
        <taxon>Gunneridae</taxon>
        <taxon>Pentapetalae</taxon>
        <taxon>rosids</taxon>
        <taxon>malvids</taxon>
        <taxon>Malvales</taxon>
        <taxon>Malvaceae</taxon>
        <taxon>Malvoideae</taxon>
        <taxon>Gossypium</taxon>
    </lineage>
</organism>
<dbReference type="GO" id="GO:0005634">
    <property type="term" value="C:nucleus"/>
    <property type="evidence" value="ECO:0007669"/>
    <property type="project" value="UniProtKB-SubCell"/>
</dbReference>
<evidence type="ECO:0008006" key="15">
    <source>
        <dbReference type="Google" id="ProtNLM"/>
    </source>
</evidence>
<dbReference type="OrthoDB" id="1588981at2759"/>
<keyword evidence="6" id="KW-0862">Zinc</keyword>
<dbReference type="GO" id="GO:0008270">
    <property type="term" value="F:zinc ion binding"/>
    <property type="evidence" value="ECO:0007669"/>
    <property type="project" value="UniProtKB-KW"/>
</dbReference>
<dbReference type="InterPro" id="IPR000315">
    <property type="entry name" value="Znf_B-box"/>
</dbReference>
<dbReference type="PROSITE" id="PS51017">
    <property type="entry name" value="CCT"/>
    <property type="match status" value="1"/>
</dbReference>
<gene>
    <name evidence="13" type="ORF">Goklo_012290</name>
</gene>
<evidence type="ECO:0000256" key="6">
    <source>
        <dbReference type="ARBA" id="ARBA00022833"/>
    </source>
</evidence>
<dbReference type="Pfam" id="PF06203">
    <property type="entry name" value="CCT"/>
    <property type="match status" value="1"/>
</dbReference>
<dbReference type="EMBL" id="JABFAB010000009">
    <property type="protein sequence ID" value="MBA0660250.1"/>
    <property type="molecule type" value="Genomic_DNA"/>
</dbReference>
<evidence type="ECO:0000313" key="13">
    <source>
        <dbReference type="EMBL" id="MBA0660250.1"/>
    </source>
</evidence>
<evidence type="ECO:0000256" key="8">
    <source>
        <dbReference type="PROSITE-ProRule" id="PRU00024"/>
    </source>
</evidence>
<comment type="caution">
    <text evidence="13">The sequence shown here is derived from an EMBL/GenBank/DDBJ whole genome shotgun (WGS) entry which is preliminary data.</text>
</comment>
<evidence type="ECO:0000256" key="3">
    <source>
        <dbReference type="ARBA" id="ARBA00022723"/>
    </source>
</evidence>
<dbReference type="InterPro" id="IPR049808">
    <property type="entry name" value="CONSTANS-like_Bbox1"/>
</dbReference>
<keyword evidence="14" id="KW-1185">Reference proteome</keyword>
<dbReference type="PANTHER" id="PTHR31717">
    <property type="entry name" value="ZINC FINGER PROTEIN CONSTANS-LIKE 10"/>
    <property type="match status" value="1"/>
</dbReference>
<evidence type="ECO:0000256" key="10">
    <source>
        <dbReference type="SAM" id="MobiDB-lite"/>
    </source>
</evidence>